<evidence type="ECO:0000256" key="2">
    <source>
        <dbReference type="SAM" id="MobiDB-lite"/>
    </source>
</evidence>
<feature type="region of interest" description="Disordered" evidence="2">
    <location>
        <begin position="48"/>
        <end position="137"/>
    </location>
</feature>
<accession>A0AAV7FQD0</accession>
<feature type="compositionally biased region" description="Polar residues" evidence="2">
    <location>
        <begin position="451"/>
        <end position="465"/>
    </location>
</feature>
<dbReference type="GO" id="GO:0005886">
    <property type="term" value="C:plasma membrane"/>
    <property type="evidence" value="ECO:0007669"/>
    <property type="project" value="TreeGrafter"/>
</dbReference>
<feature type="compositionally biased region" description="Polar residues" evidence="2">
    <location>
        <begin position="480"/>
        <end position="492"/>
    </location>
</feature>
<feature type="region of interest" description="Disordered" evidence="2">
    <location>
        <begin position="430"/>
        <end position="564"/>
    </location>
</feature>
<dbReference type="AlphaFoldDB" id="A0AAV7FQD0"/>
<gene>
    <name evidence="3" type="ORF">IEQ34_025539</name>
</gene>
<dbReference type="InterPro" id="IPR025659">
    <property type="entry name" value="Tubby-like_C"/>
</dbReference>
<dbReference type="PANTHER" id="PTHR23248:SF9">
    <property type="entry name" value="PHOSPHOLIPID SCRAMBLASE"/>
    <property type="match status" value="1"/>
</dbReference>
<feature type="compositionally biased region" description="Low complexity" evidence="2">
    <location>
        <begin position="111"/>
        <end position="124"/>
    </location>
</feature>
<dbReference type="Proteomes" id="UP000775213">
    <property type="component" value="Unassembled WGS sequence"/>
</dbReference>
<feature type="compositionally biased region" description="Basic and acidic residues" evidence="2">
    <location>
        <begin position="69"/>
        <end position="83"/>
    </location>
</feature>
<organism evidence="3 4">
    <name type="scientific">Dendrobium chrysotoxum</name>
    <name type="common">Orchid</name>
    <dbReference type="NCBI Taxonomy" id="161865"/>
    <lineage>
        <taxon>Eukaryota</taxon>
        <taxon>Viridiplantae</taxon>
        <taxon>Streptophyta</taxon>
        <taxon>Embryophyta</taxon>
        <taxon>Tracheophyta</taxon>
        <taxon>Spermatophyta</taxon>
        <taxon>Magnoliopsida</taxon>
        <taxon>Liliopsida</taxon>
        <taxon>Asparagales</taxon>
        <taxon>Orchidaceae</taxon>
        <taxon>Epidendroideae</taxon>
        <taxon>Malaxideae</taxon>
        <taxon>Dendrobiinae</taxon>
        <taxon>Dendrobium</taxon>
    </lineage>
</organism>
<evidence type="ECO:0000256" key="1">
    <source>
        <dbReference type="ARBA" id="ARBA00005350"/>
    </source>
</evidence>
<evidence type="ECO:0000313" key="4">
    <source>
        <dbReference type="Proteomes" id="UP000775213"/>
    </source>
</evidence>
<dbReference type="SUPFAM" id="SSF54518">
    <property type="entry name" value="Tubby C-terminal domain-like"/>
    <property type="match status" value="1"/>
</dbReference>
<dbReference type="InterPro" id="IPR005552">
    <property type="entry name" value="Scramblase"/>
</dbReference>
<proteinExistence type="inferred from homology"/>
<keyword evidence="4" id="KW-1185">Reference proteome</keyword>
<comment type="similarity">
    <text evidence="1">Belongs to the phospholipid scramblase family.</text>
</comment>
<name>A0AAV7FQD0_DENCH</name>
<dbReference type="PANTHER" id="PTHR23248">
    <property type="entry name" value="PHOSPHOLIPID SCRAMBLASE-RELATED"/>
    <property type="match status" value="1"/>
</dbReference>
<dbReference type="Pfam" id="PF03803">
    <property type="entry name" value="Scramblase"/>
    <property type="match status" value="1"/>
</dbReference>
<evidence type="ECO:0000313" key="3">
    <source>
        <dbReference type="EMBL" id="KAH0444469.1"/>
    </source>
</evidence>
<evidence type="ECO:0008006" key="5">
    <source>
        <dbReference type="Google" id="ProtNLM"/>
    </source>
</evidence>
<feature type="compositionally biased region" description="Low complexity" evidence="2">
    <location>
        <begin position="362"/>
        <end position="373"/>
    </location>
</feature>
<dbReference type="GO" id="GO:0017128">
    <property type="term" value="F:phospholipid scramblase activity"/>
    <property type="evidence" value="ECO:0007669"/>
    <property type="project" value="InterPro"/>
</dbReference>
<protein>
    <recommendedName>
        <fullName evidence="5">Scramblase-domain-containing protein</fullName>
    </recommendedName>
</protein>
<reference evidence="3 4" key="1">
    <citation type="journal article" date="2021" name="Hortic Res">
        <title>Chromosome-scale assembly of the Dendrobium chrysotoxum genome enhances the understanding of orchid evolution.</title>
        <authorList>
            <person name="Zhang Y."/>
            <person name="Zhang G.Q."/>
            <person name="Zhang D."/>
            <person name="Liu X.D."/>
            <person name="Xu X.Y."/>
            <person name="Sun W.H."/>
            <person name="Yu X."/>
            <person name="Zhu X."/>
            <person name="Wang Z.W."/>
            <person name="Zhao X."/>
            <person name="Zhong W.Y."/>
            <person name="Chen H."/>
            <person name="Yin W.L."/>
            <person name="Huang T."/>
            <person name="Niu S.C."/>
            <person name="Liu Z.J."/>
        </authorList>
    </citation>
    <scope>NUCLEOTIDE SEQUENCE [LARGE SCALE GENOMIC DNA]</scope>
    <source>
        <strain evidence="3">Lindl</strain>
    </source>
</reference>
<dbReference type="EMBL" id="JAGFBR010000432">
    <property type="protein sequence ID" value="KAH0444469.1"/>
    <property type="molecule type" value="Genomic_DNA"/>
</dbReference>
<feature type="region of interest" description="Disordered" evidence="2">
    <location>
        <begin position="357"/>
        <end position="389"/>
    </location>
</feature>
<comment type="caution">
    <text evidence="3">The sequence shown here is derived from an EMBL/GenBank/DDBJ whole genome shotgun (WGS) entry which is preliminary data.</text>
</comment>
<sequence length="564" mass="61419">MSMLWARLKANNSANLMIAPRLKRSSAIQLTPNLIFFAGHRLAGKVRYSSRIPGSRPSRLAPRRKIQGRKTDPIAHTAKERQLGLDGQQNTFPVQDRKAAPPTNAKSDQPSNSSLHSSLSANHVSDQDLTTKSKNLPVLRHSTVPVPIAKDGEKGVIDQDTSLRESVESILGQSTLVVTRQMEMLNVFLGFEQANKYSILTPEGYQVGYLAESDKGMLGGTLKRQFLRTHRSFEAHVMDTTGRVVLSIRRPLTLINSRIKVFIPHPSTGEERLVGEVHQIWHLYKRKYELFVNQTDESGSNESMAQFAGIDGDNRPLGAITRNFRGFGRELFTDTGQYVLTFDPTQNRELDDKIALESPKMSKSAQSSLPSPSSEKEQSSLTRSATGKELILSGPSRALTMDERAVALATAISADFDYFSRHSGNQPSMFPPFFMMGGGGNAETPAPPPTGTQEPVGQGQDSSGAQAPAGTGADYDLSPGEQQNSLPGQTSHPDLGSNSSSSNNLPWWEQDGTSPSQGEGDLGVGQEEVWNDQDPWQSDDNLGTGDSGEGDWGWTDWLPGGGDS</sequence>